<accession>A0A383D5H8</accession>
<gene>
    <name evidence="1" type="ORF">METZ01_LOCUS492369</name>
</gene>
<evidence type="ECO:0000313" key="1">
    <source>
        <dbReference type="EMBL" id="SVE39515.1"/>
    </source>
</evidence>
<reference evidence="1" key="1">
    <citation type="submission" date="2018-05" db="EMBL/GenBank/DDBJ databases">
        <authorList>
            <person name="Lanie J.A."/>
            <person name="Ng W.-L."/>
            <person name="Kazmierczak K.M."/>
            <person name="Andrzejewski T.M."/>
            <person name="Davidsen T.M."/>
            <person name="Wayne K.J."/>
            <person name="Tettelin H."/>
            <person name="Glass J.I."/>
            <person name="Rusch D."/>
            <person name="Podicherti R."/>
            <person name="Tsui H.-C.T."/>
            <person name="Winkler M.E."/>
        </authorList>
    </citation>
    <scope>NUCLEOTIDE SEQUENCE</scope>
</reference>
<sequence>MPVKPLRIPARAFAYRPLTSLFSHSLRGVDT</sequence>
<proteinExistence type="predicted"/>
<dbReference type="EMBL" id="UINC01214329">
    <property type="protein sequence ID" value="SVE39515.1"/>
    <property type="molecule type" value="Genomic_DNA"/>
</dbReference>
<organism evidence="1">
    <name type="scientific">marine metagenome</name>
    <dbReference type="NCBI Taxonomy" id="408172"/>
    <lineage>
        <taxon>unclassified sequences</taxon>
        <taxon>metagenomes</taxon>
        <taxon>ecological metagenomes</taxon>
    </lineage>
</organism>
<dbReference type="AlphaFoldDB" id="A0A383D5H8"/>
<protein>
    <submittedName>
        <fullName evidence="1">Uncharacterized protein</fullName>
    </submittedName>
</protein>
<name>A0A383D5H8_9ZZZZ</name>